<evidence type="ECO:0000256" key="5">
    <source>
        <dbReference type="ARBA" id="ARBA00022755"/>
    </source>
</evidence>
<keyword evidence="3 8" id="KW-0479">Metal-binding</keyword>
<sequence length="741" mass="81236">MELLLTTEKDAERVSLSHEEYRLIREVMGRVPNELELEIFGLLWSEHACYKNSLKWLQLLPRKGERVLVEAGRDNTGAIDIGDGLACVFKVESHNHPCAVQPRLAASTGLRVVHRDIMSTGATPLAILSSLRFGDGHRDTARWLFKGVVEGICDFERGLDVPVVGGEVYFNEGFNSNPVVNQMVVGVANADRLLSGVAPKPGQLIAIVGAPTGKDGIDDDTFVANMAFLLEAKNISLDDLHDVSVEKNLQGLLDALMQKEVLRGVQPIGAQGIVGAAAEMAARSHNGIVLHLQQVPVREQMTSREILLSETWGRLLLCIDPDDEAMVSALAADANLPLAVVGRVTSETILECMDGKESVARIPVLYVGLGGNAPVYDPIWAEPLFKPTSYPVDQLQEPDHYPAVVRKMITGLNVSSKKWLVDHFDKLLHRESENRKYPSDAAFVPVNGSHKALVLTMDGNPNYMTGDPYIGAQIAVAEASRNIVCAGGEPIGVTDCLNFGNSHDPEVYWQFVMSIRGLARACEAFKTPVVSGNVSFHNHRSQEGRILPIIPSPVVGMVGLINHLQHHTTLPFRQKGDMIFLIGCSHNDVNGSEYLKIIFGVDAMAPPRYVEEEELDVQRVVKEAIKADLVHSVHDVSNGGLFFTLLECAIPMDFGFDITTDAEVRKDAFLFGEAQSRVVVSVAPGKQDLFVDFMVDSGVPFSVLGHVTKGEIRVDDESYGFIKDLKAAFESTLKRWVEERD</sequence>
<dbReference type="GO" id="GO:0004642">
    <property type="term" value="F:phosphoribosylformylglycinamidine synthase activity"/>
    <property type="evidence" value="ECO:0007669"/>
    <property type="project" value="UniProtKB-UniRule"/>
</dbReference>
<dbReference type="Pfam" id="PF02769">
    <property type="entry name" value="AIRS_C"/>
    <property type="match status" value="2"/>
</dbReference>
<comment type="subunit">
    <text evidence="8">Monomer. Part of the FGAM synthase complex composed of 1 PurL, 1 PurQ and 2 PurS subunits.</text>
</comment>
<dbReference type="RefSeq" id="WP_111444894.1">
    <property type="nucleotide sequence ID" value="NZ_QKZK01000007.1"/>
</dbReference>
<feature type="binding site" evidence="8">
    <location>
        <position position="115"/>
    </location>
    <ligand>
        <name>substrate</name>
    </ligand>
</feature>
<comment type="caution">
    <text evidence="12">The sequence shown here is derived from an EMBL/GenBank/DDBJ whole genome shotgun (WGS) entry which is preliminary data.</text>
</comment>
<protein>
    <recommendedName>
        <fullName evidence="8">Phosphoribosylformylglycinamidine synthase subunit PurL</fullName>
        <shortName evidence="8">FGAM synthase</shortName>
        <ecNumber evidence="8">6.3.5.3</ecNumber>
    </recommendedName>
    <alternativeName>
        <fullName evidence="8">Formylglycinamide ribonucleotide amidotransferase subunit II</fullName>
        <shortName evidence="8">FGAR amidotransferase II</shortName>
        <shortName evidence="8">FGAR-AT II</shortName>
    </alternativeName>
    <alternativeName>
        <fullName evidence="8">Glutamine amidotransferase PurL</fullName>
    </alternativeName>
    <alternativeName>
        <fullName evidence="8">Phosphoribosylformylglycinamidine synthase subunit II</fullName>
    </alternativeName>
</protein>
<feature type="domain" description="PurM-like N-terminal" evidence="9">
    <location>
        <begin position="439"/>
        <end position="546"/>
    </location>
</feature>
<comment type="catalytic activity">
    <reaction evidence="8">
        <text>N(2)-formyl-N(1)-(5-phospho-beta-D-ribosyl)glycinamide + L-glutamine + ATP + H2O = 2-formamido-N(1)-(5-O-phospho-beta-D-ribosyl)acetamidine + L-glutamate + ADP + phosphate + H(+)</text>
        <dbReference type="Rhea" id="RHEA:17129"/>
        <dbReference type="ChEBI" id="CHEBI:15377"/>
        <dbReference type="ChEBI" id="CHEBI:15378"/>
        <dbReference type="ChEBI" id="CHEBI:29985"/>
        <dbReference type="ChEBI" id="CHEBI:30616"/>
        <dbReference type="ChEBI" id="CHEBI:43474"/>
        <dbReference type="ChEBI" id="CHEBI:58359"/>
        <dbReference type="ChEBI" id="CHEBI:147286"/>
        <dbReference type="ChEBI" id="CHEBI:147287"/>
        <dbReference type="ChEBI" id="CHEBI:456216"/>
        <dbReference type="EC" id="6.3.5.3"/>
    </reaction>
</comment>
<feature type="binding site" evidence="8">
    <location>
        <position position="90"/>
    </location>
    <ligand>
        <name>ATP</name>
        <dbReference type="ChEBI" id="CHEBI:30616"/>
    </ligand>
</feature>
<keyword evidence="1 8" id="KW-0963">Cytoplasm</keyword>
<evidence type="ECO:0000256" key="7">
    <source>
        <dbReference type="ARBA" id="ARBA00022842"/>
    </source>
</evidence>
<dbReference type="GO" id="GO:0005737">
    <property type="term" value="C:cytoplasm"/>
    <property type="evidence" value="ECO:0007669"/>
    <property type="project" value="UniProtKB-SubCell"/>
</dbReference>
<dbReference type="Proteomes" id="UP000249239">
    <property type="component" value="Unassembled WGS sequence"/>
</dbReference>
<evidence type="ECO:0000259" key="9">
    <source>
        <dbReference type="Pfam" id="PF00586"/>
    </source>
</evidence>
<gene>
    <name evidence="8" type="primary">purL</name>
    <name evidence="12" type="ORF">LX69_01198</name>
</gene>
<evidence type="ECO:0000259" key="10">
    <source>
        <dbReference type="Pfam" id="PF02769"/>
    </source>
</evidence>
<comment type="subcellular location">
    <subcellularLocation>
        <location evidence="8">Cytoplasm</location>
    </subcellularLocation>
</comment>
<reference evidence="12 13" key="1">
    <citation type="submission" date="2018-06" db="EMBL/GenBank/DDBJ databases">
        <title>Genomic Encyclopedia of Archaeal and Bacterial Type Strains, Phase II (KMG-II): from individual species to whole genera.</title>
        <authorList>
            <person name="Goeker M."/>
        </authorList>
    </citation>
    <scope>NUCLEOTIDE SEQUENCE [LARGE SCALE GENOMIC DNA]</scope>
    <source>
        <strain evidence="12 13">DSM 6779</strain>
    </source>
</reference>
<dbReference type="GO" id="GO:0000287">
    <property type="term" value="F:magnesium ion binding"/>
    <property type="evidence" value="ECO:0007669"/>
    <property type="project" value="UniProtKB-UniRule"/>
</dbReference>
<evidence type="ECO:0000313" key="12">
    <source>
        <dbReference type="EMBL" id="PZX18158.1"/>
    </source>
</evidence>
<feature type="domain" description="PurM-like C-terminal" evidence="10">
    <location>
        <begin position="200"/>
        <end position="348"/>
    </location>
</feature>
<dbReference type="EC" id="6.3.5.3" evidence="8"/>
<dbReference type="InterPro" id="IPR010074">
    <property type="entry name" value="PRibForGlyAmidine_synth_PurL"/>
</dbReference>
<dbReference type="CDD" id="cd02204">
    <property type="entry name" value="PurL_repeat2"/>
    <property type="match status" value="1"/>
</dbReference>
<keyword evidence="5 8" id="KW-0658">Purine biosynthesis</keyword>
<comment type="function">
    <text evidence="8">Part of the phosphoribosylformylglycinamidine synthase complex involved in the purines biosynthetic pathway. Catalyzes the ATP-dependent conversion of formylglycinamide ribonucleotide (FGAR) and glutamine to yield formylglycinamidine ribonucleotide (FGAM) and glutamate. The FGAM synthase complex is composed of three subunits. PurQ produces an ammonia molecule by converting glutamine to glutamate. PurL transfers the ammonia molecule to FGAR to form FGAM in an ATP-dependent manner. PurS interacts with PurQ and PurL and is thought to assist in the transfer of the ammonia molecule from PurQ to PurL.</text>
</comment>
<evidence type="ECO:0000256" key="8">
    <source>
        <dbReference type="HAMAP-Rule" id="MF_00420"/>
    </source>
</evidence>
<dbReference type="Pfam" id="PF18072">
    <property type="entry name" value="FGAR-AT_linker"/>
    <property type="match status" value="1"/>
</dbReference>
<dbReference type="SUPFAM" id="SSF55326">
    <property type="entry name" value="PurM N-terminal domain-like"/>
    <property type="match status" value="2"/>
</dbReference>
<dbReference type="GO" id="GO:0006189">
    <property type="term" value="P:'de novo' IMP biosynthetic process"/>
    <property type="evidence" value="ECO:0007669"/>
    <property type="project" value="UniProtKB-UniRule"/>
</dbReference>
<evidence type="ECO:0000256" key="1">
    <source>
        <dbReference type="ARBA" id="ARBA00022490"/>
    </source>
</evidence>
<dbReference type="Gene3D" id="3.30.1330.10">
    <property type="entry name" value="PurM-like, N-terminal domain"/>
    <property type="match status" value="2"/>
</dbReference>
<organism evidence="12 13">
    <name type="scientific">Breznakibacter xylanolyticus</name>
    <dbReference type="NCBI Taxonomy" id="990"/>
    <lineage>
        <taxon>Bacteria</taxon>
        <taxon>Pseudomonadati</taxon>
        <taxon>Bacteroidota</taxon>
        <taxon>Bacteroidia</taxon>
        <taxon>Marinilabiliales</taxon>
        <taxon>Marinilabiliaceae</taxon>
        <taxon>Breznakibacter</taxon>
    </lineage>
</organism>
<feature type="active site" description="Proton acceptor" evidence="8">
    <location>
        <position position="94"/>
    </location>
</feature>
<dbReference type="Gene3D" id="3.90.650.10">
    <property type="entry name" value="PurM-like C-terminal domain"/>
    <property type="match status" value="2"/>
</dbReference>
<feature type="domain" description="PurM-like C-terminal" evidence="10">
    <location>
        <begin position="575"/>
        <end position="711"/>
    </location>
</feature>
<dbReference type="Pfam" id="PF00586">
    <property type="entry name" value="AIRS"/>
    <property type="match status" value="2"/>
</dbReference>
<keyword evidence="6 8" id="KW-0067">ATP-binding</keyword>
<evidence type="ECO:0000256" key="3">
    <source>
        <dbReference type="ARBA" id="ARBA00022723"/>
    </source>
</evidence>
<dbReference type="InterPro" id="IPR041609">
    <property type="entry name" value="PurL_linker"/>
</dbReference>
<dbReference type="InterPro" id="IPR010918">
    <property type="entry name" value="PurM-like_C_dom"/>
</dbReference>
<keyword evidence="7 8" id="KW-0460">Magnesium</keyword>
<evidence type="ECO:0000256" key="6">
    <source>
        <dbReference type="ARBA" id="ARBA00022840"/>
    </source>
</evidence>
<dbReference type="UniPathway" id="UPA00074">
    <property type="reaction ID" value="UER00128"/>
</dbReference>
<dbReference type="OrthoDB" id="9804441at2"/>
<evidence type="ECO:0000313" key="13">
    <source>
        <dbReference type="Proteomes" id="UP000249239"/>
    </source>
</evidence>
<feature type="active site" evidence="8">
    <location>
        <position position="47"/>
    </location>
</feature>
<feature type="domain" description="PurM-like N-terminal" evidence="9">
    <location>
        <begin position="74"/>
        <end position="188"/>
    </location>
</feature>
<dbReference type="NCBIfam" id="TIGR01736">
    <property type="entry name" value="FGAM_synth_II"/>
    <property type="match status" value="1"/>
</dbReference>
<evidence type="ECO:0000259" key="11">
    <source>
        <dbReference type="Pfam" id="PF18072"/>
    </source>
</evidence>
<dbReference type="GO" id="GO:0005524">
    <property type="term" value="F:ATP binding"/>
    <property type="evidence" value="ECO:0007669"/>
    <property type="project" value="UniProtKB-UniRule"/>
</dbReference>
<feature type="binding site" evidence="8">
    <location>
        <begin position="93"/>
        <end position="96"/>
    </location>
    <ligand>
        <name>substrate</name>
    </ligand>
</feature>
<dbReference type="PANTHER" id="PTHR43555">
    <property type="entry name" value="PHOSPHORIBOSYLFORMYLGLYCINAMIDINE SYNTHASE SUBUNIT PURL"/>
    <property type="match status" value="1"/>
</dbReference>
<comment type="similarity">
    <text evidence="8">Belongs to the FGAMS family.</text>
</comment>
<feature type="binding site" evidence="8">
    <location>
        <position position="533"/>
    </location>
    <ligand>
        <name>Mg(2+)</name>
        <dbReference type="ChEBI" id="CHEBI:18420"/>
        <label>1</label>
    </ligand>
</feature>
<comment type="pathway">
    <text evidence="8">Purine metabolism; IMP biosynthesis via de novo pathway; 5-amino-1-(5-phospho-D-ribosyl)imidazole from N(2)-formyl-N(1)-(5-phospho-D-ribosyl)glycinamide: step 1/2.</text>
</comment>
<dbReference type="EMBL" id="QKZK01000007">
    <property type="protein sequence ID" value="PZX18158.1"/>
    <property type="molecule type" value="Genomic_DNA"/>
</dbReference>
<dbReference type="HAMAP" id="MF_00420">
    <property type="entry name" value="PurL_2"/>
    <property type="match status" value="1"/>
</dbReference>
<comment type="caution">
    <text evidence="8">Lacks conserved residue(s) required for the propagation of feature annotation.</text>
</comment>
<feature type="binding site" evidence="8">
    <location>
        <position position="92"/>
    </location>
    <ligand>
        <name>Mg(2+)</name>
        <dbReference type="ChEBI" id="CHEBI:18420"/>
        <label>1</label>
    </ligand>
</feature>
<feature type="binding site" evidence="8">
    <location>
        <position position="116"/>
    </location>
    <ligand>
        <name>Mg(2+)</name>
        <dbReference type="ChEBI" id="CHEBI:18420"/>
        <label>2</label>
    </ligand>
</feature>
<dbReference type="PANTHER" id="PTHR43555:SF1">
    <property type="entry name" value="PHOSPHORIBOSYLFORMYLGLYCINAMIDINE SYNTHASE SUBUNIT PURL"/>
    <property type="match status" value="1"/>
</dbReference>
<dbReference type="AlphaFoldDB" id="A0A2W7NDD2"/>
<evidence type="ECO:0000256" key="4">
    <source>
        <dbReference type="ARBA" id="ARBA00022741"/>
    </source>
</evidence>
<dbReference type="SUPFAM" id="SSF56042">
    <property type="entry name" value="PurM C-terminal domain-like"/>
    <property type="match status" value="2"/>
</dbReference>
<feature type="domain" description="Phosphoribosylformylglycinamidine synthase linker" evidence="11">
    <location>
        <begin position="6"/>
        <end position="51"/>
    </location>
</feature>
<dbReference type="InterPro" id="IPR036676">
    <property type="entry name" value="PurM-like_C_sf"/>
</dbReference>
<keyword evidence="2 8" id="KW-0436">Ligase</keyword>
<feature type="binding site" evidence="8">
    <location>
        <position position="495"/>
    </location>
    <ligand>
        <name>ATP</name>
        <dbReference type="ChEBI" id="CHEBI:30616"/>
    </ligand>
</feature>
<feature type="binding site" evidence="8">
    <location>
        <position position="532"/>
    </location>
    <ligand>
        <name>ATP</name>
        <dbReference type="ChEBI" id="CHEBI:30616"/>
    </ligand>
</feature>
<dbReference type="InterPro" id="IPR036921">
    <property type="entry name" value="PurM-like_N_sf"/>
</dbReference>
<feature type="binding site" evidence="8">
    <location>
        <position position="535"/>
    </location>
    <ligand>
        <name>substrate</name>
    </ligand>
</feature>
<name>A0A2W7NDD2_9BACT</name>
<feature type="binding site" evidence="8">
    <location>
        <position position="50"/>
    </location>
    <ligand>
        <name>ATP</name>
        <dbReference type="ChEBI" id="CHEBI:30616"/>
    </ligand>
</feature>
<keyword evidence="4 8" id="KW-0547">Nucleotide-binding</keyword>
<evidence type="ECO:0000256" key="2">
    <source>
        <dbReference type="ARBA" id="ARBA00022598"/>
    </source>
</evidence>
<proteinExistence type="inferred from homology"/>
<accession>A0A2W7NDD2</accession>
<keyword evidence="13" id="KW-1185">Reference proteome</keyword>
<dbReference type="InterPro" id="IPR016188">
    <property type="entry name" value="PurM-like_N"/>
</dbReference>